<dbReference type="EMBL" id="KN737479">
    <property type="protein sequence ID" value="KIH55362.1"/>
    <property type="molecule type" value="Genomic_DNA"/>
</dbReference>
<organism evidence="2 3">
    <name type="scientific">Ancylostoma duodenale</name>
    <dbReference type="NCBI Taxonomy" id="51022"/>
    <lineage>
        <taxon>Eukaryota</taxon>
        <taxon>Metazoa</taxon>
        <taxon>Ecdysozoa</taxon>
        <taxon>Nematoda</taxon>
        <taxon>Chromadorea</taxon>
        <taxon>Rhabditida</taxon>
        <taxon>Rhabditina</taxon>
        <taxon>Rhabditomorpha</taxon>
        <taxon>Strongyloidea</taxon>
        <taxon>Ancylostomatidae</taxon>
        <taxon>Ancylostomatinae</taxon>
        <taxon>Ancylostoma</taxon>
    </lineage>
</organism>
<dbReference type="AlphaFoldDB" id="A0A0C2D016"/>
<accession>A0A0C2D016</accession>
<dbReference type="Gene3D" id="3.40.50.1820">
    <property type="entry name" value="alpha/beta hydrolase"/>
    <property type="match status" value="1"/>
</dbReference>
<evidence type="ECO:0000256" key="1">
    <source>
        <dbReference type="SAM" id="SignalP"/>
    </source>
</evidence>
<evidence type="ECO:0000313" key="3">
    <source>
        <dbReference type="Proteomes" id="UP000054047"/>
    </source>
</evidence>
<gene>
    <name evidence="2" type="ORF">ANCDUO_14482</name>
</gene>
<sequence length="81" mass="9035">MWWPALLACLLAATPLEAAPTTKDNDLITNLPGLTFTPTFKQYSGYLPATQGNYLHYWSALWNLFGVLCGDFPCNLDPVDR</sequence>
<protein>
    <submittedName>
        <fullName evidence="2">Uncharacterized protein</fullName>
    </submittedName>
</protein>
<name>A0A0C2D016_9BILA</name>
<dbReference type="SUPFAM" id="SSF53474">
    <property type="entry name" value="alpha/beta-Hydrolases"/>
    <property type="match status" value="1"/>
</dbReference>
<feature type="chain" id="PRO_5002159390" evidence="1">
    <location>
        <begin position="19"/>
        <end position="81"/>
    </location>
</feature>
<dbReference type="InterPro" id="IPR029058">
    <property type="entry name" value="AB_hydrolase_fold"/>
</dbReference>
<proteinExistence type="predicted"/>
<evidence type="ECO:0000313" key="2">
    <source>
        <dbReference type="EMBL" id="KIH55362.1"/>
    </source>
</evidence>
<keyword evidence="3" id="KW-1185">Reference proteome</keyword>
<keyword evidence="1" id="KW-0732">Signal</keyword>
<feature type="signal peptide" evidence="1">
    <location>
        <begin position="1"/>
        <end position="18"/>
    </location>
</feature>
<dbReference type="Proteomes" id="UP000054047">
    <property type="component" value="Unassembled WGS sequence"/>
</dbReference>
<reference evidence="2 3" key="1">
    <citation type="submission" date="2013-12" db="EMBL/GenBank/DDBJ databases">
        <title>Draft genome of the parsitic nematode Ancylostoma duodenale.</title>
        <authorList>
            <person name="Mitreva M."/>
        </authorList>
    </citation>
    <scope>NUCLEOTIDE SEQUENCE [LARGE SCALE GENOMIC DNA]</scope>
    <source>
        <strain evidence="2 3">Zhejiang</strain>
    </source>
</reference>